<evidence type="ECO:0000313" key="1">
    <source>
        <dbReference type="EMBL" id="MBF9235711.1"/>
    </source>
</evidence>
<gene>
    <name evidence="1" type="ORF">I2H38_20350</name>
</gene>
<keyword evidence="2" id="KW-1185">Reference proteome</keyword>
<comment type="caution">
    <text evidence="1">The sequence shown here is derived from an EMBL/GenBank/DDBJ whole genome shotgun (WGS) entry which is preliminary data.</text>
</comment>
<dbReference type="AlphaFoldDB" id="A0A931BQP1"/>
<dbReference type="InterPro" id="IPR038293">
    <property type="entry name" value="ATPase_inh_sub_z_sf"/>
</dbReference>
<organism evidence="1 2">
    <name type="scientific">Microvirga alba</name>
    <dbReference type="NCBI Taxonomy" id="2791025"/>
    <lineage>
        <taxon>Bacteria</taxon>
        <taxon>Pseudomonadati</taxon>
        <taxon>Pseudomonadota</taxon>
        <taxon>Alphaproteobacteria</taxon>
        <taxon>Hyphomicrobiales</taxon>
        <taxon>Methylobacteriaceae</taxon>
        <taxon>Microvirga</taxon>
    </lineage>
</organism>
<dbReference type="Proteomes" id="UP000599312">
    <property type="component" value="Unassembled WGS sequence"/>
</dbReference>
<dbReference type="EMBL" id="JADQDO010000021">
    <property type="protein sequence ID" value="MBF9235711.1"/>
    <property type="molecule type" value="Genomic_DNA"/>
</dbReference>
<name>A0A931BQP1_9HYPH</name>
<dbReference type="RefSeq" id="WP_196273704.1">
    <property type="nucleotide sequence ID" value="NZ_JADQDO010000021.1"/>
</dbReference>
<sequence length="107" mass="12058">MTTFNEREDAFEKKFAHDEELRFKATARRDMLFGLWVAEKLGKTGPEAKAYAKSVVLADFKEAGDADIIRKVHRDLEAAGKAVDDAEFRRVLGDLMARAVEEIKAGR</sequence>
<proteinExistence type="predicted"/>
<dbReference type="InterPro" id="IPR009945">
    <property type="entry name" value="ATPase_inh_sub_z"/>
</dbReference>
<reference evidence="1" key="1">
    <citation type="submission" date="2020-11" db="EMBL/GenBank/DDBJ databases">
        <authorList>
            <person name="Kim M.K."/>
        </authorList>
    </citation>
    <scope>NUCLEOTIDE SEQUENCE</scope>
    <source>
        <strain evidence="1">BT350</strain>
    </source>
</reference>
<protein>
    <submittedName>
        <fullName evidence="1">DUF1476 domain-containing protein</fullName>
    </submittedName>
</protein>
<accession>A0A931BQP1</accession>
<dbReference type="Pfam" id="PF07345">
    <property type="entry name" value="ATPaseInh_sub_z"/>
    <property type="match status" value="1"/>
</dbReference>
<evidence type="ECO:0000313" key="2">
    <source>
        <dbReference type="Proteomes" id="UP000599312"/>
    </source>
</evidence>
<dbReference type="Gene3D" id="1.10.790.20">
    <property type="entry name" value="Domain of unknown function DUF1476"/>
    <property type="match status" value="1"/>
</dbReference>
<dbReference type="PIRSF" id="PIRSF031780">
    <property type="entry name" value="UCP031780"/>
    <property type="match status" value="1"/>
</dbReference>